<feature type="transmembrane region" description="Helical" evidence="6">
    <location>
        <begin position="118"/>
        <end position="136"/>
    </location>
</feature>
<dbReference type="InterPro" id="IPR037185">
    <property type="entry name" value="EmrE-like"/>
</dbReference>
<evidence type="ECO:0000256" key="6">
    <source>
        <dbReference type="SAM" id="Phobius"/>
    </source>
</evidence>
<evidence type="ECO:0000256" key="5">
    <source>
        <dbReference type="ARBA" id="ARBA00023136"/>
    </source>
</evidence>
<keyword evidence="4 6" id="KW-1133">Transmembrane helix</keyword>
<accession>A0ABV8MW74</accession>
<evidence type="ECO:0000256" key="3">
    <source>
        <dbReference type="ARBA" id="ARBA00022692"/>
    </source>
</evidence>
<feature type="transmembrane region" description="Helical" evidence="6">
    <location>
        <begin position="186"/>
        <end position="206"/>
    </location>
</feature>
<evidence type="ECO:0000256" key="2">
    <source>
        <dbReference type="ARBA" id="ARBA00022475"/>
    </source>
</evidence>
<name>A0ABV8MW74_9NEIS</name>
<evidence type="ECO:0000256" key="1">
    <source>
        <dbReference type="ARBA" id="ARBA00004651"/>
    </source>
</evidence>
<organism evidence="8 9">
    <name type="scientific">Chitinimonas lacunae</name>
    <dbReference type="NCBI Taxonomy" id="1963018"/>
    <lineage>
        <taxon>Bacteria</taxon>
        <taxon>Pseudomonadati</taxon>
        <taxon>Pseudomonadota</taxon>
        <taxon>Betaproteobacteria</taxon>
        <taxon>Neisseriales</taxon>
        <taxon>Chitinibacteraceae</taxon>
        <taxon>Chitinimonas</taxon>
    </lineage>
</organism>
<dbReference type="SUPFAM" id="SSF103481">
    <property type="entry name" value="Multidrug resistance efflux transporter EmrE"/>
    <property type="match status" value="2"/>
</dbReference>
<dbReference type="InterPro" id="IPR000620">
    <property type="entry name" value="EamA_dom"/>
</dbReference>
<feature type="transmembrane region" description="Helical" evidence="6">
    <location>
        <begin position="94"/>
        <end position="111"/>
    </location>
</feature>
<feature type="transmembrane region" description="Helical" evidence="6">
    <location>
        <begin position="66"/>
        <end position="88"/>
    </location>
</feature>
<dbReference type="InterPro" id="IPR051258">
    <property type="entry name" value="Diverse_Substrate_Transporter"/>
</dbReference>
<protein>
    <submittedName>
        <fullName evidence="8">DMT family transporter</fullName>
    </submittedName>
</protein>
<dbReference type="PANTHER" id="PTHR42920:SF11">
    <property type="entry name" value="INNER MEMBRANE PROTEIN YTFF"/>
    <property type="match status" value="1"/>
</dbReference>
<reference evidence="9" key="1">
    <citation type="journal article" date="2019" name="Int. J. Syst. Evol. Microbiol.">
        <title>The Global Catalogue of Microorganisms (GCM) 10K type strain sequencing project: providing services to taxonomists for standard genome sequencing and annotation.</title>
        <authorList>
            <consortium name="The Broad Institute Genomics Platform"/>
            <consortium name="The Broad Institute Genome Sequencing Center for Infectious Disease"/>
            <person name="Wu L."/>
            <person name="Ma J."/>
        </authorList>
    </citation>
    <scope>NUCLEOTIDE SEQUENCE [LARGE SCALE GENOMIC DNA]</scope>
    <source>
        <strain evidence="9">LMG 29894</strain>
    </source>
</reference>
<gene>
    <name evidence="8" type="ORF">ACFOW7_17965</name>
</gene>
<feature type="transmembrane region" description="Helical" evidence="6">
    <location>
        <begin position="270"/>
        <end position="288"/>
    </location>
</feature>
<dbReference type="Proteomes" id="UP001595791">
    <property type="component" value="Unassembled WGS sequence"/>
</dbReference>
<feature type="transmembrane region" description="Helical" evidence="6">
    <location>
        <begin position="36"/>
        <end position="54"/>
    </location>
</feature>
<feature type="transmembrane region" description="Helical" evidence="6">
    <location>
        <begin position="218"/>
        <end position="239"/>
    </location>
</feature>
<evidence type="ECO:0000313" key="8">
    <source>
        <dbReference type="EMBL" id="MFC4161227.1"/>
    </source>
</evidence>
<sequence length="315" mass="33635">MNPLFPAHLAMLLWAVLIAVSFPAAAQVDRSLDAVVLTALRLLLSALLFLPFLLRRGLPSPRAAGAHLLLGSLLAIYFACLFEALKYTSATDTALLYALVPLFTLGAERLLLPAPSSLLRFIAMLPAAFGAMLIISQGGTAGAALFDYPHGVFLLGCVAMALYSPLSKRLAEGALQGRQPAEVAAWNMLAGAALLFLFCFSKGRAGDLLRLRLLDWCWILYLALFATLVTFALLHFAIGTIPPATVLSYSYLSTLLVAMAHWTLQSPSTLELLGGLLIVAGMVGLVGLSTRTPRCKPYSIQAQAKGLGQPVTVRK</sequence>
<comment type="caution">
    <text evidence="8">The sequence shown here is derived from an EMBL/GenBank/DDBJ whole genome shotgun (WGS) entry which is preliminary data.</text>
</comment>
<keyword evidence="3 6" id="KW-0812">Transmembrane</keyword>
<dbReference type="Pfam" id="PF00892">
    <property type="entry name" value="EamA"/>
    <property type="match status" value="2"/>
</dbReference>
<evidence type="ECO:0000313" key="9">
    <source>
        <dbReference type="Proteomes" id="UP001595791"/>
    </source>
</evidence>
<feature type="domain" description="EamA" evidence="7">
    <location>
        <begin position="7"/>
        <end position="135"/>
    </location>
</feature>
<dbReference type="EMBL" id="JBHSBU010000001">
    <property type="protein sequence ID" value="MFC4161227.1"/>
    <property type="molecule type" value="Genomic_DNA"/>
</dbReference>
<keyword evidence="2" id="KW-1003">Cell membrane</keyword>
<keyword evidence="5 6" id="KW-0472">Membrane</keyword>
<comment type="subcellular location">
    <subcellularLocation>
        <location evidence="1">Cell membrane</location>
        <topology evidence="1">Multi-pass membrane protein</topology>
    </subcellularLocation>
</comment>
<keyword evidence="9" id="KW-1185">Reference proteome</keyword>
<dbReference type="PANTHER" id="PTHR42920">
    <property type="entry name" value="OS03G0707200 PROTEIN-RELATED"/>
    <property type="match status" value="1"/>
</dbReference>
<feature type="transmembrane region" description="Helical" evidence="6">
    <location>
        <begin position="148"/>
        <end position="166"/>
    </location>
</feature>
<dbReference type="RefSeq" id="WP_378166926.1">
    <property type="nucleotide sequence ID" value="NZ_JBHSBU010000001.1"/>
</dbReference>
<proteinExistence type="predicted"/>
<evidence type="ECO:0000256" key="4">
    <source>
        <dbReference type="ARBA" id="ARBA00022989"/>
    </source>
</evidence>
<feature type="domain" description="EamA" evidence="7">
    <location>
        <begin position="153"/>
        <end position="285"/>
    </location>
</feature>
<evidence type="ECO:0000259" key="7">
    <source>
        <dbReference type="Pfam" id="PF00892"/>
    </source>
</evidence>